<dbReference type="PANTHER" id="PTHR11252:SF0">
    <property type="entry name" value="POLYRIBONUCLEOTIDE NUCLEOTIDYLTRANSFERASE 1, MITOCHONDRIAL"/>
    <property type="match status" value="1"/>
</dbReference>
<dbReference type="InterPro" id="IPR015848">
    <property type="entry name" value="PNPase_PH_RNA-bd_bac/org-type"/>
</dbReference>
<keyword evidence="7 9" id="KW-0460">Magnesium</keyword>
<keyword evidence="5 9" id="KW-0548">Nucleotidyltransferase</keyword>
<dbReference type="FunFam" id="3.30.230.70:FF:000002">
    <property type="entry name" value="Polyribonucleotide nucleotidyltransferase"/>
    <property type="match status" value="1"/>
</dbReference>
<evidence type="ECO:0000256" key="3">
    <source>
        <dbReference type="ARBA" id="ARBA00022490"/>
    </source>
</evidence>
<feature type="compositionally biased region" description="Basic and acidic residues" evidence="10">
    <location>
        <begin position="693"/>
        <end position="714"/>
    </location>
</feature>
<comment type="catalytic activity">
    <reaction evidence="9">
        <text>RNA(n+1) + phosphate = RNA(n) + a ribonucleoside 5'-diphosphate</text>
        <dbReference type="Rhea" id="RHEA:22096"/>
        <dbReference type="Rhea" id="RHEA-COMP:14527"/>
        <dbReference type="Rhea" id="RHEA-COMP:17342"/>
        <dbReference type="ChEBI" id="CHEBI:43474"/>
        <dbReference type="ChEBI" id="CHEBI:57930"/>
        <dbReference type="ChEBI" id="CHEBI:140395"/>
        <dbReference type="EC" id="2.7.7.8"/>
    </reaction>
</comment>
<dbReference type="InterPro" id="IPR012340">
    <property type="entry name" value="NA-bd_OB-fold"/>
</dbReference>
<keyword evidence="3 9" id="KW-0963">Cytoplasm</keyword>
<gene>
    <name evidence="9" type="primary">pnp</name>
    <name evidence="12" type="ORF">B9N49_04315</name>
</gene>
<organism evidence="12 13">
    <name type="scientific">Finegoldia magna</name>
    <name type="common">Peptostreptococcus magnus</name>
    <dbReference type="NCBI Taxonomy" id="1260"/>
    <lineage>
        <taxon>Bacteria</taxon>
        <taxon>Bacillati</taxon>
        <taxon>Bacillota</taxon>
        <taxon>Tissierellia</taxon>
        <taxon>Tissierellales</taxon>
        <taxon>Peptoniphilaceae</taxon>
        <taxon>Finegoldia</taxon>
    </lineage>
</organism>
<dbReference type="InterPro" id="IPR001247">
    <property type="entry name" value="ExoRNase_PH_dom1"/>
</dbReference>
<evidence type="ECO:0000256" key="5">
    <source>
        <dbReference type="ARBA" id="ARBA00022695"/>
    </source>
</evidence>
<evidence type="ECO:0000256" key="9">
    <source>
        <dbReference type="HAMAP-Rule" id="MF_01595"/>
    </source>
</evidence>
<protein>
    <recommendedName>
        <fullName evidence="9">Polyribonucleotide nucleotidyltransferase</fullName>
        <ecNumber evidence="9">2.7.7.8</ecNumber>
    </recommendedName>
    <alternativeName>
        <fullName evidence="9">Polynucleotide phosphorylase</fullName>
        <shortName evidence="9">PNPase</shortName>
    </alternativeName>
</protein>
<dbReference type="SMART" id="SM00322">
    <property type="entry name" value="KH"/>
    <property type="match status" value="1"/>
</dbReference>
<feature type="domain" description="S1 motif" evidence="11">
    <location>
        <begin position="620"/>
        <end position="688"/>
    </location>
</feature>
<dbReference type="Pfam" id="PF01138">
    <property type="entry name" value="RNase_PH"/>
    <property type="match status" value="2"/>
</dbReference>
<comment type="caution">
    <text evidence="12">The sequence shown here is derived from an EMBL/GenBank/DDBJ whole genome shotgun (WGS) entry which is preliminary data.</text>
</comment>
<proteinExistence type="inferred from homology"/>
<comment type="cofactor">
    <cofactor evidence="9">
        <name>Mg(2+)</name>
        <dbReference type="ChEBI" id="CHEBI:18420"/>
    </cofactor>
</comment>
<dbReference type="InterPro" id="IPR003029">
    <property type="entry name" value="S1_domain"/>
</dbReference>
<dbReference type="InterPro" id="IPR015847">
    <property type="entry name" value="ExoRNase_PH_dom2"/>
</dbReference>
<dbReference type="FunFam" id="3.30.1370.10:FF:000001">
    <property type="entry name" value="Polyribonucleotide nucleotidyltransferase"/>
    <property type="match status" value="1"/>
</dbReference>
<dbReference type="NCBIfam" id="NF008805">
    <property type="entry name" value="PRK11824.1"/>
    <property type="match status" value="1"/>
</dbReference>
<dbReference type="PIRSF" id="PIRSF005499">
    <property type="entry name" value="PNPase"/>
    <property type="match status" value="1"/>
</dbReference>
<evidence type="ECO:0000256" key="8">
    <source>
        <dbReference type="ARBA" id="ARBA00022884"/>
    </source>
</evidence>
<dbReference type="InterPro" id="IPR004088">
    <property type="entry name" value="KH_dom_type_1"/>
</dbReference>
<dbReference type="NCBIfam" id="TIGR03591">
    <property type="entry name" value="polynuc_phos"/>
    <property type="match status" value="1"/>
</dbReference>
<dbReference type="CDD" id="cd11364">
    <property type="entry name" value="RNase_PH_PNPase_2"/>
    <property type="match status" value="1"/>
</dbReference>
<dbReference type="SMART" id="SM00316">
    <property type="entry name" value="S1"/>
    <property type="match status" value="1"/>
</dbReference>
<dbReference type="SUPFAM" id="SSF54211">
    <property type="entry name" value="Ribosomal protein S5 domain 2-like"/>
    <property type="match status" value="2"/>
</dbReference>
<dbReference type="Pfam" id="PF00013">
    <property type="entry name" value="KH_1"/>
    <property type="match status" value="1"/>
</dbReference>
<dbReference type="Pfam" id="PF00575">
    <property type="entry name" value="S1"/>
    <property type="match status" value="1"/>
</dbReference>
<dbReference type="CDD" id="cd02393">
    <property type="entry name" value="KH-I_PNPase"/>
    <property type="match status" value="1"/>
</dbReference>
<dbReference type="InterPro" id="IPR012162">
    <property type="entry name" value="PNPase"/>
</dbReference>
<dbReference type="Pfam" id="PF03726">
    <property type="entry name" value="PNPase"/>
    <property type="match status" value="1"/>
</dbReference>
<evidence type="ECO:0000256" key="10">
    <source>
        <dbReference type="SAM" id="MobiDB-lite"/>
    </source>
</evidence>
<dbReference type="GO" id="GO:0006396">
    <property type="term" value="P:RNA processing"/>
    <property type="evidence" value="ECO:0007669"/>
    <property type="project" value="InterPro"/>
</dbReference>
<evidence type="ECO:0000313" key="12">
    <source>
        <dbReference type="EMBL" id="OXZ27557.1"/>
    </source>
</evidence>
<dbReference type="PROSITE" id="PS50126">
    <property type="entry name" value="S1"/>
    <property type="match status" value="1"/>
</dbReference>
<dbReference type="Gene3D" id="3.30.230.70">
    <property type="entry name" value="GHMP Kinase, N-terminal domain"/>
    <property type="match status" value="2"/>
</dbReference>
<evidence type="ECO:0000259" key="11">
    <source>
        <dbReference type="PROSITE" id="PS50126"/>
    </source>
</evidence>
<accession>A0A233V5A5</accession>
<dbReference type="InterPro" id="IPR020568">
    <property type="entry name" value="Ribosomal_Su5_D2-typ_SF"/>
</dbReference>
<dbReference type="RefSeq" id="WP_094205676.1">
    <property type="nucleotide sequence ID" value="NZ_CP085957.1"/>
</dbReference>
<evidence type="ECO:0000256" key="2">
    <source>
        <dbReference type="ARBA" id="ARBA00007404"/>
    </source>
</evidence>
<dbReference type="CDD" id="cd11363">
    <property type="entry name" value="RNase_PH_PNPase_1"/>
    <property type="match status" value="1"/>
</dbReference>
<name>A0A233V5A5_FINMA</name>
<evidence type="ECO:0000256" key="6">
    <source>
        <dbReference type="ARBA" id="ARBA00022723"/>
    </source>
</evidence>
<dbReference type="InterPro" id="IPR004087">
    <property type="entry name" value="KH_dom"/>
</dbReference>
<feature type="binding site" evidence="9">
    <location>
        <position position="484"/>
    </location>
    <ligand>
        <name>Mg(2+)</name>
        <dbReference type="ChEBI" id="CHEBI:18420"/>
    </ligand>
</feature>
<dbReference type="InterPro" id="IPR027408">
    <property type="entry name" value="PNPase/RNase_PH_dom_sf"/>
</dbReference>
<dbReference type="Proteomes" id="UP000215413">
    <property type="component" value="Unassembled WGS sequence"/>
</dbReference>
<dbReference type="GO" id="GO:0000175">
    <property type="term" value="F:3'-5'-RNA exonuclease activity"/>
    <property type="evidence" value="ECO:0007669"/>
    <property type="project" value="TreeGrafter"/>
</dbReference>
<dbReference type="EMBL" id="NDYC01000019">
    <property type="protein sequence ID" value="OXZ27557.1"/>
    <property type="molecule type" value="Genomic_DNA"/>
</dbReference>
<comment type="subcellular location">
    <subcellularLocation>
        <location evidence="1 9">Cytoplasm</location>
    </subcellularLocation>
</comment>
<dbReference type="GO" id="GO:0003723">
    <property type="term" value="F:RNA binding"/>
    <property type="evidence" value="ECO:0007669"/>
    <property type="project" value="UniProtKB-UniRule"/>
</dbReference>
<reference evidence="13" key="1">
    <citation type="submission" date="2017-04" db="EMBL/GenBank/DDBJ databases">
        <title>Finegoldia magna isolated from orthopedic joint implant-associated infections.</title>
        <authorList>
            <person name="Bjorklund S."/>
            <person name="Bruggemann H."/>
            <person name="Jensen A."/>
            <person name="Hellmark B."/>
            <person name="Soderquist B."/>
        </authorList>
    </citation>
    <scope>NUCLEOTIDE SEQUENCE [LARGE SCALE GENOMIC DNA]</scope>
    <source>
        <strain evidence="13">CCUG 54800</strain>
    </source>
</reference>
<comment type="similarity">
    <text evidence="2 9">Belongs to the polyribonucleotide nucleotidyltransferase family.</text>
</comment>
<dbReference type="PANTHER" id="PTHR11252">
    <property type="entry name" value="POLYRIBONUCLEOTIDE NUCLEOTIDYLTRANSFERASE"/>
    <property type="match status" value="1"/>
</dbReference>
<dbReference type="GO" id="GO:0004654">
    <property type="term" value="F:polyribonucleotide nucleotidyltransferase activity"/>
    <property type="evidence" value="ECO:0007669"/>
    <property type="project" value="UniProtKB-UniRule"/>
</dbReference>
<dbReference type="SUPFAM" id="SSF55666">
    <property type="entry name" value="Ribonuclease PH domain 2-like"/>
    <property type="match status" value="2"/>
</dbReference>
<dbReference type="PROSITE" id="PS50084">
    <property type="entry name" value="KH_TYPE_1"/>
    <property type="match status" value="1"/>
</dbReference>
<dbReference type="SUPFAM" id="SSF54791">
    <property type="entry name" value="Eukaryotic type KH-domain (KH-domain type I)"/>
    <property type="match status" value="1"/>
</dbReference>
<dbReference type="InterPro" id="IPR036345">
    <property type="entry name" value="ExoRNase_PH_dom2_sf"/>
</dbReference>
<evidence type="ECO:0000313" key="13">
    <source>
        <dbReference type="Proteomes" id="UP000215413"/>
    </source>
</evidence>
<dbReference type="SUPFAM" id="SSF50249">
    <property type="entry name" value="Nucleic acid-binding proteins"/>
    <property type="match status" value="1"/>
</dbReference>
<dbReference type="HAMAP" id="MF_01595">
    <property type="entry name" value="PNPase"/>
    <property type="match status" value="1"/>
</dbReference>
<dbReference type="AlphaFoldDB" id="A0A233V5A5"/>
<dbReference type="Gene3D" id="3.30.1370.10">
    <property type="entry name" value="K Homology domain, type 1"/>
    <property type="match status" value="1"/>
</dbReference>
<dbReference type="GO" id="GO:0000287">
    <property type="term" value="F:magnesium ion binding"/>
    <property type="evidence" value="ECO:0007669"/>
    <property type="project" value="UniProtKB-UniRule"/>
</dbReference>
<dbReference type="FunFam" id="2.40.50.140:FF:000023">
    <property type="entry name" value="Polyribonucleotide nucleotidyltransferase"/>
    <property type="match status" value="1"/>
</dbReference>
<keyword evidence="6 9" id="KW-0479">Metal-binding</keyword>
<dbReference type="Pfam" id="PF03725">
    <property type="entry name" value="RNase_PH_C"/>
    <property type="match status" value="2"/>
</dbReference>
<dbReference type="FunFam" id="3.30.230.70:FF:000001">
    <property type="entry name" value="Polyribonucleotide nucleotidyltransferase"/>
    <property type="match status" value="1"/>
</dbReference>
<feature type="binding site" evidence="9">
    <location>
        <position position="490"/>
    </location>
    <ligand>
        <name>Mg(2+)</name>
        <dbReference type="ChEBI" id="CHEBI:18420"/>
    </ligand>
</feature>
<dbReference type="Gene3D" id="2.40.50.140">
    <property type="entry name" value="Nucleic acid-binding proteins"/>
    <property type="match status" value="1"/>
</dbReference>
<evidence type="ECO:0000256" key="7">
    <source>
        <dbReference type="ARBA" id="ARBA00022842"/>
    </source>
</evidence>
<evidence type="ECO:0000256" key="4">
    <source>
        <dbReference type="ARBA" id="ARBA00022679"/>
    </source>
</evidence>
<keyword evidence="8 9" id="KW-0694">RNA-binding</keyword>
<dbReference type="InterPro" id="IPR036612">
    <property type="entry name" value="KH_dom_type_1_sf"/>
</dbReference>
<dbReference type="CDD" id="cd04472">
    <property type="entry name" value="S1_PNPase"/>
    <property type="match status" value="1"/>
</dbReference>
<keyword evidence="4 9" id="KW-0808">Transferase</keyword>
<dbReference type="GO" id="GO:0006402">
    <property type="term" value="P:mRNA catabolic process"/>
    <property type="evidence" value="ECO:0007669"/>
    <property type="project" value="UniProtKB-UniRule"/>
</dbReference>
<dbReference type="GO" id="GO:0005829">
    <property type="term" value="C:cytosol"/>
    <property type="evidence" value="ECO:0007669"/>
    <property type="project" value="TreeGrafter"/>
</dbReference>
<feature type="region of interest" description="Disordered" evidence="10">
    <location>
        <begin position="685"/>
        <end position="714"/>
    </location>
</feature>
<evidence type="ECO:0000256" key="1">
    <source>
        <dbReference type="ARBA" id="ARBA00004496"/>
    </source>
</evidence>
<dbReference type="EC" id="2.7.7.8" evidence="9"/>
<comment type="function">
    <text evidence="9">Involved in mRNA degradation. Catalyzes the phosphorolysis of single-stranded polyribonucleotides processively in the 3'- to 5'-direction.</text>
</comment>
<sequence length="714" mass="79296">MIKKYEYDLCGKKIEVTIGKVAEQANGACLIQSGETVLLVTAVGSKEPREGVDFFPLTCDFEEKLYSVGKIPGGFIKREGRPSEKATLTARLIDRPLRPLFPEGYHNDVQVIATALSVDQDNTPDILAMIGSSIALSISDIPFLGPTGSVAVGMIDDEFIINPTQEQRDKSDLELTVAGTKDAIMMVEAGCNNITEQQVLKAILRAHEEIKKICEFIESIQKECGKPKQEFVQPEKNVELDEEVKSFCIEDLKKITVNEDKLDREDHINTLKKDVVDRFVEKYDESIASKVSTIYDDLEKSEVRRLILEDHIRPDNRKLDQIREITCDVDILPRPHGSGLFKRGQTQVLSVTTLGTPSDAQVLDGLIEQEDKRYMHQYNFPPYSVGDARPLRSPGRREIGHGALAERALLPVIPSEEEFPYTIRVVSEVLSSNGSSSQASVCGSTLSLLDAGVPIKEPVAGIAMGLIKEDDNVVILSDIQGLEDHLGDMDFKVAGTKDGITALQMDIKITGISEEILTEALERARVGRLHILSLMNECISEPNKEISKYAPRIMVINIAPEKVREVIGPGGKVINKIIDETGVKIDTEDDGKITVAGENTESAQRAIDMIKEIVREPEVGEKYLGKVTKIMNFGAFVEILPGKEGLLHISNIAHERTNKVEDVLKENDEIMVKLMDIDDQGKMTLSRKALLPKPERKEKKNFDKKSEDQNTEDK</sequence>